<organism evidence="1 2">
    <name type="scientific">Diphasiastrum complanatum</name>
    <name type="common">Issler's clubmoss</name>
    <name type="synonym">Lycopodium complanatum</name>
    <dbReference type="NCBI Taxonomy" id="34168"/>
    <lineage>
        <taxon>Eukaryota</taxon>
        <taxon>Viridiplantae</taxon>
        <taxon>Streptophyta</taxon>
        <taxon>Embryophyta</taxon>
        <taxon>Tracheophyta</taxon>
        <taxon>Lycopodiopsida</taxon>
        <taxon>Lycopodiales</taxon>
        <taxon>Lycopodiaceae</taxon>
        <taxon>Lycopodioideae</taxon>
        <taxon>Diphasiastrum</taxon>
    </lineage>
</organism>
<proteinExistence type="predicted"/>
<dbReference type="Proteomes" id="UP001162992">
    <property type="component" value="Chromosome 13"/>
</dbReference>
<evidence type="ECO:0000313" key="1">
    <source>
        <dbReference type="EMBL" id="KAJ7533088.1"/>
    </source>
</evidence>
<comment type="caution">
    <text evidence="1">The sequence shown here is derived from an EMBL/GenBank/DDBJ whole genome shotgun (WGS) entry which is preliminary data.</text>
</comment>
<protein>
    <submittedName>
        <fullName evidence="1">Uncharacterized protein</fullName>
    </submittedName>
</protein>
<gene>
    <name evidence="1" type="ORF">O6H91_13G032800</name>
</gene>
<sequence>MQVMATRALLSFCKRGKKVFENRGFDLIMEAITVGSIECKGLAAAIIGVSATGELKKGANVEIERAVRLLKLLLKAEEATCRERALGALVNTVLLHEQRNKVLTELLEDDELLRLATFIEFLFEQATAGPTCGCQVLATSLLGQLVNNASIRNLISTEERIKLICVMMEKGQTLEVRAAAAGFLWELAYSARGSLVGRSLRNCVSSLVKCLTQGDAQVARNAVGALASFAYKHEEAKNLITGETDTIPTVVKMLTENTDPGVQVQACRLLWILADNHVVNQASIREAGAIPLLSKLLRKIDRQDIVVQAAWAISRLARKCRVNQDSMASPDLQIISSLVGLLKVQAGRGWEVVWEKAAHALAEIANGHEGNQELIVKEEGVVEALVALLRSDTERQRVPIFAAMALRMLAEGNQGDARVIVKNKASLGLKELRDSPLAMKNKQLKTAVEKALRTLDLEN</sequence>
<evidence type="ECO:0000313" key="2">
    <source>
        <dbReference type="Proteomes" id="UP001162992"/>
    </source>
</evidence>
<accession>A0ACC2BTL3</accession>
<reference evidence="2" key="1">
    <citation type="journal article" date="2024" name="Proc. Natl. Acad. Sci. U.S.A.">
        <title>Extraordinary preservation of gene collinearity over three hundred million years revealed in homosporous lycophytes.</title>
        <authorList>
            <person name="Li C."/>
            <person name="Wickell D."/>
            <person name="Kuo L.Y."/>
            <person name="Chen X."/>
            <person name="Nie B."/>
            <person name="Liao X."/>
            <person name="Peng D."/>
            <person name="Ji J."/>
            <person name="Jenkins J."/>
            <person name="Williams M."/>
            <person name="Shu S."/>
            <person name="Plott C."/>
            <person name="Barry K."/>
            <person name="Rajasekar S."/>
            <person name="Grimwood J."/>
            <person name="Han X."/>
            <person name="Sun S."/>
            <person name="Hou Z."/>
            <person name="He W."/>
            <person name="Dai G."/>
            <person name="Sun C."/>
            <person name="Schmutz J."/>
            <person name="Leebens-Mack J.H."/>
            <person name="Li F.W."/>
            <person name="Wang L."/>
        </authorList>
    </citation>
    <scope>NUCLEOTIDE SEQUENCE [LARGE SCALE GENOMIC DNA]</scope>
    <source>
        <strain evidence="2">cv. PW_Plant_1</strain>
    </source>
</reference>
<keyword evidence="2" id="KW-1185">Reference proteome</keyword>
<dbReference type="EMBL" id="CM055104">
    <property type="protein sequence ID" value="KAJ7533088.1"/>
    <property type="molecule type" value="Genomic_DNA"/>
</dbReference>
<name>A0ACC2BTL3_DIPCM</name>